<evidence type="ECO:0000256" key="1">
    <source>
        <dbReference type="SAM" id="SignalP"/>
    </source>
</evidence>
<keyword evidence="1" id="KW-0732">Signal</keyword>
<gene>
    <name evidence="2" type="ORF">KHLLAP_LOCUS2714</name>
</gene>
<dbReference type="EMBL" id="CAUWAG010000004">
    <property type="protein sequence ID" value="CAJ2502246.1"/>
    <property type="molecule type" value="Genomic_DNA"/>
</dbReference>
<name>A0AAI8YEU8_9PEZI</name>
<feature type="chain" id="PRO_5042464309" evidence="1">
    <location>
        <begin position="19"/>
        <end position="164"/>
    </location>
</feature>
<organism evidence="2 3">
    <name type="scientific">Anthostomella pinea</name>
    <dbReference type="NCBI Taxonomy" id="933095"/>
    <lineage>
        <taxon>Eukaryota</taxon>
        <taxon>Fungi</taxon>
        <taxon>Dikarya</taxon>
        <taxon>Ascomycota</taxon>
        <taxon>Pezizomycotina</taxon>
        <taxon>Sordariomycetes</taxon>
        <taxon>Xylariomycetidae</taxon>
        <taxon>Xylariales</taxon>
        <taxon>Xylariaceae</taxon>
        <taxon>Anthostomella</taxon>
    </lineage>
</organism>
<evidence type="ECO:0000313" key="3">
    <source>
        <dbReference type="Proteomes" id="UP001295740"/>
    </source>
</evidence>
<keyword evidence="3" id="KW-1185">Reference proteome</keyword>
<reference evidence="2" key="1">
    <citation type="submission" date="2023-10" db="EMBL/GenBank/DDBJ databases">
        <authorList>
            <person name="Hackl T."/>
        </authorList>
    </citation>
    <scope>NUCLEOTIDE SEQUENCE</scope>
</reference>
<feature type="signal peptide" evidence="1">
    <location>
        <begin position="1"/>
        <end position="18"/>
    </location>
</feature>
<accession>A0AAI8YEU8</accession>
<protein>
    <submittedName>
        <fullName evidence="2">Uu.00g096400.m01.CDS01</fullName>
    </submittedName>
</protein>
<evidence type="ECO:0000313" key="2">
    <source>
        <dbReference type="EMBL" id="CAJ2502246.1"/>
    </source>
</evidence>
<dbReference type="AlphaFoldDB" id="A0AAI8YEU8"/>
<comment type="caution">
    <text evidence="2">The sequence shown here is derived from an EMBL/GenBank/DDBJ whole genome shotgun (WGS) entry which is preliminary data.</text>
</comment>
<sequence length="164" mass="17577">MLRHVVLLLGATATLGIAAPAEAPAKTHDDGAPVAPQDWNDKWPYVICTAAGPQCMNVIGAEGLNVMVAAWCQWGWKEFPGGKWRFVLRLWGDPLFCLPGQDCEIGPVEYGPGHWEPPAQLYSGSGGDSRGDEGVYKVDAAGEVDGTVHAEWGGTRIAAKCVYR</sequence>
<proteinExistence type="predicted"/>
<dbReference type="Proteomes" id="UP001295740">
    <property type="component" value="Unassembled WGS sequence"/>
</dbReference>